<keyword evidence="16" id="KW-1185">Reference proteome</keyword>
<protein>
    <recommendedName>
        <fullName evidence="14">ADP/ATP translocase</fullName>
    </recommendedName>
    <alternativeName>
        <fullName evidence="14">ADP,ATP carrier protein</fullName>
    </alternativeName>
</protein>
<organism evidence="15 16">
    <name type="scientific">Acer saccharum</name>
    <name type="common">Sugar maple</name>
    <dbReference type="NCBI Taxonomy" id="4024"/>
    <lineage>
        <taxon>Eukaryota</taxon>
        <taxon>Viridiplantae</taxon>
        <taxon>Streptophyta</taxon>
        <taxon>Embryophyta</taxon>
        <taxon>Tracheophyta</taxon>
        <taxon>Spermatophyta</taxon>
        <taxon>Magnoliopsida</taxon>
        <taxon>eudicotyledons</taxon>
        <taxon>Gunneridae</taxon>
        <taxon>Pentapetalae</taxon>
        <taxon>rosids</taxon>
        <taxon>malvids</taxon>
        <taxon>Sapindales</taxon>
        <taxon>Sapindaceae</taxon>
        <taxon>Hippocastanoideae</taxon>
        <taxon>Acereae</taxon>
        <taxon>Acer</taxon>
    </lineage>
</organism>
<keyword evidence="9" id="KW-0496">Mitochondrion</keyword>
<dbReference type="Gene3D" id="1.50.40.10">
    <property type="entry name" value="Mitochondrial carrier domain"/>
    <property type="match status" value="1"/>
</dbReference>
<evidence type="ECO:0000256" key="1">
    <source>
        <dbReference type="ARBA" id="ARBA00004448"/>
    </source>
</evidence>
<reference evidence="15" key="2">
    <citation type="submission" date="2023-06" db="EMBL/GenBank/DDBJ databases">
        <authorList>
            <person name="Swenson N.G."/>
            <person name="Wegrzyn J.L."/>
            <person name="Mcevoy S.L."/>
        </authorList>
    </citation>
    <scope>NUCLEOTIDE SEQUENCE</scope>
    <source>
        <strain evidence="15">NS2018</strain>
        <tissue evidence="15">Leaf</tissue>
    </source>
</reference>
<accession>A0AA39VG22</accession>
<evidence type="ECO:0000256" key="9">
    <source>
        <dbReference type="ARBA" id="ARBA00023128"/>
    </source>
</evidence>
<dbReference type="PANTHER" id="PTHR45635:SF14">
    <property type="entry name" value="ADP_ATP TRANSLOCASE"/>
    <property type="match status" value="1"/>
</dbReference>
<evidence type="ECO:0000256" key="12">
    <source>
        <dbReference type="PROSITE-ProRule" id="PRU00282"/>
    </source>
</evidence>
<dbReference type="Pfam" id="PF00153">
    <property type="entry name" value="Mito_carr"/>
    <property type="match status" value="1"/>
</dbReference>
<dbReference type="GO" id="GO:0005743">
    <property type="term" value="C:mitochondrial inner membrane"/>
    <property type="evidence" value="ECO:0007669"/>
    <property type="project" value="UniProtKB-SubCell"/>
</dbReference>
<keyword evidence="4" id="KW-0050">Antiport</keyword>
<dbReference type="InterPro" id="IPR002113">
    <property type="entry name" value="ADT_euk_type"/>
</dbReference>
<dbReference type="GO" id="GO:0005471">
    <property type="term" value="F:ATP:ADP antiporter activity"/>
    <property type="evidence" value="ECO:0007669"/>
    <property type="project" value="UniProtKB-UniRule"/>
</dbReference>
<keyword evidence="6" id="KW-0677">Repeat</keyword>
<keyword evidence="8" id="KW-1133">Transmembrane helix</keyword>
<keyword evidence="10 12" id="KW-0472">Membrane</keyword>
<dbReference type="InterPro" id="IPR023395">
    <property type="entry name" value="MCP_dom_sf"/>
</dbReference>
<keyword evidence="3 13" id="KW-0813">Transport</keyword>
<evidence type="ECO:0000313" key="15">
    <source>
        <dbReference type="EMBL" id="KAK0578726.1"/>
    </source>
</evidence>
<dbReference type="PROSITE" id="PS50920">
    <property type="entry name" value="SOLCAR"/>
    <property type="match status" value="1"/>
</dbReference>
<comment type="caution">
    <text evidence="15">The sequence shown here is derived from an EMBL/GenBank/DDBJ whole genome shotgun (WGS) entry which is preliminary data.</text>
</comment>
<sequence>MEDESFYPSIYMKIHGRPCLFIRNFHKTQASNSIPATLAFFNGVLQSHLGLPHQGSASSSITPMPSKAVRVPSKKLNAIDLLWVTSTTITAQVNRVMVLMRCQNEMIKSGRLSYPYKGIADCFARTVRNEGIISMWKGNSTHLMGIAIKKVFFKQVDLLKFISHH</sequence>
<feature type="repeat" description="Solcar" evidence="12">
    <location>
        <begin position="73"/>
        <end position="162"/>
    </location>
</feature>
<dbReference type="InterPro" id="IPR018108">
    <property type="entry name" value="MCP_transmembrane"/>
</dbReference>
<proteinExistence type="inferred from homology"/>
<evidence type="ECO:0000256" key="2">
    <source>
        <dbReference type="ARBA" id="ARBA00006375"/>
    </source>
</evidence>
<comment type="function">
    <text evidence="14">Catalyzes the exchange of ADP and ATP across the membrane.</text>
</comment>
<evidence type="ECO:0000256" key="14">
    <source>
        <dbReference type="RuleBase" id="RU368008"/>
    </source>
</evidence>
<reference evidence="15" key="1">
    <citation type="journal article" date="2022" name="Plant J.">
        <title>Strategies of tolerance reflected in two North American maple genomes.</title>
        <authorList>
            <person name="McEvoy S.L."/>
            <person name="Sezen U.U."/>
            <person name="Trouern-Trend A."/>
            <person name="McMahon S.M."/>
            <person name="Schaberg P.G."/>
            <person name="Yang J."/>
            <person name="Wegrzyn J.L."/>
            <person name="Swenson N.G."/>
        </authorList>
    </citation>
    <scope>NUCLEOTIDE SEQUENCE</scope>
    <source>
        <strain evidence="15">NS2018</strain>
    </source>
</reference>
<evidence type="ECO:0000256" key="6">
    <source>
        <dbReference type="ARBA" id="ARBA00022737"/>
    </source>
</evidence>
<comment type="similarity">
    <text evidence="2 13">Belongs to the mitochondrial carrier (TC 2.A.29) family.</text>
</comment>
<name>A0AA39VG22_ACESA</name>
<evidence type="ECO:0000313" key="16">
    <source>
        <dbReference type="Proteomes" id="UP001168877"/>
    </source>
</evidence>
<dbReference type="Proteomes" id="UP001168877">
    <property type="component" value="Unassembled WGS sequence"/>
</dbReference>
<evidence type="ECO:0000256" key="13">
    <source>
        <dbReference type="RuleBase" id="RU000488"/>
    </source>
</evidence>
<evidence type="ECO:0000256" key="4">
    <source>
        <dbReference type="ARBA" id="ARBA00022449"/>
    </source>
</evidence>
<evidence type="ECO:0000256" key="3">
    <source>
        <dbReference type="ARBA" id="ARBA00022448"/>
    </source>
</evidence>
<dbReference type="PANTHER" id="PTHR45635">
    <property type="entry name" value="ADP,ATP CARRIER PROTEIN 1-RELATED-RELATED"/>
    <property type="match status" value="1"/>
</dbReference>
<dbReference type="EMBL" id="JAUESC010000385">
    <property type="protein sequence ID" value="KAK0578726.1"/>
    <property type="molecule type" value="Genomic_DNA"/>
</dbReference>
<dbReference type="GO" id="GO:0140021">
    <property type="term" value="P:mitochondrial ADP transmembrane transport"/>
    <property type="evidence" value="ECO:0007669"/>
    <property type="project" value="InterPro"/>
</dbReference>
<evidence type="ECO:0000256" key="7">
    <source>
        <dbReference type="ARBA" id="ARBA00022792"/>
    </source>
</evidence>
<keyword evidence="5 12" id="KW-0812">Transmembrane</keyword>
<evidence type="ECO:0000256" key="5">
    <source>
        <dbReference type="ARBA" id="ARBA00022692"/>
    </source>
</evidence>
<evidence type="ECO:0000256" key="11">
    <source>
        <dbReference type="ARBA" id="ARBA00024143"/>
    </source>
</evidence>
<comment type="subunit">
    <text evidence="14">Monomer.</text>
</comment>
<gene>
    <name evidence="15" type="ORF">LWI29_015208</name>
</gene>
<keyword evidence="7" id="KW-0999">Mitochondrion inner membrane</keyword>
<dbReference type="SUPFAM" id="SSF103506">
    <property type="entry name" value="Mitochondrial carrier"/>
    <property type="match status" value="1"/>
</dbReference>
<comment type="catalytic activity">
    <reaction evidence="11">
        <text>ADP(in) + ATP(out) = ADP(out) + ATP(in)</text>
        <dbReference type="Rhea" id="RHEA:34999"/>
        <dbReference type="ChEBI" id="CHEBI:30616"/>
        <dbReference type="ChEBI" id="CHEBI:456216"/>
    </reaction>
    <physiologicalReaction direction="left-to-right" evidence="11">
        <dbReference type="Rhea" id="RHEA:35000"/>
    </physiologicalReaction>
</comment>
<dbReference type="AlphaFoldDB" id="A0AA39VG22"/>
<dbReference type="GO" id="GO:1990544">
    <property type="term" value="P:mitochondrial ATP transmembrane transport"/>
    <property type="evidence" value="ECO:0007669"/>
    <property type="project" value="InterPro"/>
</dbReference>
<comment type="subcellular location">
    <subcellularLocation>
        <location evidence="14">Membrane</location>
        <topology evidence="14">Multi-pass membrane protein</topology>
    </subcellularLocation>
    <subcellularLocation>
        <location evidence="1">Mitochondrion inner membrane</location>
        <topology evidence="1">Multi-pass membrane protein</topology>
    </subcellularLocation>
</comment>
<evidence type="ECO:0000256" key="10">
    <source>
        <dbReference type="ARBA" id="ARBA00023136"/>
    </source>
</evidence>
<evidence type="ECO:0000256" key="8">
    <source>
        <dbReference type="ARBA" id="ARBA00022989"/>
    </source>
</evidence>